<comment type="caution">
    <text evidence="2">The sequence shown here is derived from an EMBL/GenBank/DDBJ whole genome shotgun (WGS) entry which is preliminary data.</text>
</comment>
<protein>
    <submittedName>
        <fullName evidence="2">Uncharacterized protein</fullName>
    </submittedName>
</protein>
<gene>
    <name evidence="2" type="ORF">R5R35_004202</name>
</gene>
<organism evidence="2 3">
    <name type="scientific">Gryllus longicercus</name>
    <dbReference type="NCBI Taxonomy" id="2509291"/>
    <lineage>
        <taxon>Eukaryota</taxon>
        <taxon>Metazoa</taxon>
        <taxon>Ecdysozoa</taxon>
        <taxon>Arthropoda</taxon>
        <taxon>Hexapoda</taxon>
        <taxon>Insecta</taxon>
        <taxon>Pterygota</taxon>
        <taxon>Neoptera</taxon>
        <taxon>Polyneoptera</taxon>
        <taxon>Orthoptera</taxon>
        <taxon>Ensifera</taxon>
        <taxon>Gryllidea</taxon>
        <taxon>Grylloidea</taxon>
        <taxon>Gryllidae</taxon>
        <taxon>Gryllinae</taxon>
        <taxon>Gryllus</taxon>
    </lineage>
</organism>
<feature type="compositionally biased region" description="Gly residues" evidence="1">
    <location>
        <begin position="12"/>
        <end position="21"/>
    </location>
</feature>
<accession>A0AAN9V5N2</accession>
<keyword evidence="3" id="KW-1185">Reference proteome</keyword>
<evidence type="ECO:0000256" key="1">
    <source>
        <dbReference type="SAM" id="MobiDB-lite"/>
    </source>
</evidence>
<dbReference type="AlphaFoldDB" id="A0AAN9V5N2"/>
<dbReference type="EMBL" id="JAZDUA010000481">
    <property type="protein sequence ID" value="KAK7791998.1"/>
    <property type="molecule type" value="Genomic_DNA"/>
</dbReference>
<sequence>MCPVACSRSSLSGGGGGGVGGDAASAASAAAAALAAMDGAAALSHALAGPDSVAEKERRLSEMIFQLQLARDQLLSSQEIGKILPPNEVHSDRSPSFCCSI</sequence>
<feature type="region of interest" description="Disordered" evidence="1">
    <location>
        <begin position="1"/>
        <end position="23"/>
    </location>
</feature>
<evidence type="ECO:0000313" key="2">
    <source>
        <dbReference type="EMBL" id="KAK7791998.1"/>
    </source>
</evidence>
<dbReference type="Proteomes" id="UP001378592">
    <property type="component" value="Unassembled WGS sequence"/>
</dbReference>
<evidence type="ECO:0000313" key="3">
    <source>
        <dbReference type="Proteomes" id="UP001378592"/>
    </source>
</evidence>
<reference evidence="2 3" key="1">
    <citation type="submission" date="2024-03" db="EMBL/GenBank/DDBJ databases">
        <title>The genome assembly and annotation of the cricket Gryllus longicercus Weissman &amp; Gray.</title>
        <authorList>
            <person name="Szrajer S."/>
            <person name="Gray D."/>
            <person name="Ylla G."/>
        </authorList>
    </citation>
    <scope>NUCLEOTIDE SEQUENCE [LARGE SCALE GENOMIC DNA]</scope>
    <source>
        <strain evidence="2">DAG 2021-001</strain>
        <tissue evidence="2">Whole body minus gut</tissue>
    </source>
</reference>
<name>A0AAN9V5N2_9ORTH</name>
<proteinExistence type="predicted"/>